<dbReference type="EMBL" id="JAMOIL010000014">
    <property type="protein sequence ID" value="MCM0621132.1"/>
    <property type="molecule type" value="Genomic_DNA"/>
</dbReference>
<dbReference type="Proteomes" id="UP001139485">
    <property type="component" value="Unassembled WGS sequence"/>
</dbReference>
<dbReference type="PANTHER" id="PTHR30011">
    <property type="entry name" value="ALKANESULFONATE MONOOXYGENASE-RELATED"/>
    <property type="match status" value="1"/>
</dbReference>
<evidence type="ECO:0000313" key="6">
    <source>
        <dbReference type="Proteomes" id="UP001139485"/>
    </source>
</evidence>
<keyword evidence="2" id="KW-0288">FMN</keyword>
<keyword evidence="4" id="KW-0503">Monooxygenase</keyword>
<accession>A0A9X2D896</accession>
<dbReference type="RefSeq" id="WP_250827614.1">
    <property type="nucleotide sequence ID" value="NZ_JAMOIL010000014.1"/>
</dbReference>
<dbReference type="SUPFAM" id="SSF51679">
    <property type="entry name" value="Bacterial luciferase-like"/>
    <property type="match status" value="1"/>
</dbReference>
<keyword evidence="6" id="KW-1185">Reference proteome</keyword>
<proteinExistence type="predicted"/>
<dbReference type="Gene3D" id="3.20.20.30">
    <property type="entry name" value="Luciferase-like domain"/>
    <property type="match status" value="1"/>
</dbReference>
<evidence type="ECO:0000313" key="5">
    <source>
        <dbReference type="EMBL" id="MCM0621132.1"/>
    </source>
</evidence>
<dbReference type="InterPro" id="IPR036661">
    <property type="entry name" value="Luciferase-like_sf"/>
</dbReference>
<organism evidence="5 6">
    <name type="scientific">Nocardioides bruguierae</name>
    <dbReference type="NCBI Taxonomy" id="2945102"/>
    <lineage>
        <taxon>Bacteria</taxon>
        <taxon>Bacillati</taxon>
        <taxon>Actinomycetota</taxon>
        <taxon>Actinomycetes</taxon>
        <taxon>Propionibacteriales</taxon>
        <taxon>Nocardioidaceae</taxon>
        <taxon>Nocardioides</taxon>
    </lineage>
</organism>
<evidence type="ECO:0000256" key="2">
    <source>
        <dbReference type="ARBA" id="ARBA00022643"/>
    </source>
</evidence>
<protein>
    <submittedName>
        <fullName evidence="5">LLM class flavin-dependent oxidoreductase</fullName>
    </submittedName>
</protein>
<dbReference type="AlphaFoldDB" id="A0A9X2D896"/>
<gene>
    <name evidence="5" type="ORF">M8330_12615</name>
</gene>
<dbReference type="GO" id="GO:0004497">
    <property type="term" value="F:monooxygenase activity"/>
    <property type="evidence" value="ECO:0007669"/>
    <property type="project" value="UniProtKB-KW"/>
</dbReference>
<reference evidence="5" key="1">
    <citation type="submission" date="2022-05" db="EMBL/GenBank/DDBJ databases">
        <authorList>
            <person name="Tuo L."/>
        </authorList>
    </citation>
    <scope>NUCLEOTIDE SEQUENCE</scope>
    <source>
        <strain evidence="5">BSK12Z-4</strain>
    </source>
</reference>
<evidence type="ECO:0000256" key="3">
    <source>
        <dbReference type="ARBA" id="ARBA00023002"/>
    </source>
</evidence>
<comment type="caution">
    <text evidence="5">The sequence shown here is derived from an EMBL/GenBank/DDBJ whole genome shotgun (WGS) entry which is preliminary data.</text>
</comment>
<sequence>MVTVALLRVDADASPSALLAAAGSLAAAGVAGVGFLDAADLGTDLGATESSLLATAAALELEGVGVVGTQSGLYGFPYHSARRFATLDHLSGGYAGWLVRTTSSGPESLGHAWRSTGDRAAELGRCSEHLEISYRLWDSWEDGAQWPDKETGDFKDDSRIHSIDYVSEAFQVAGPLDVPPSPQRRPVILVGVSTVAEAAALGPWTDVAVVTPGPDGSAPLVVAAREAGASLVLLRVDDPADPASAATLAAAAGADGVAPVLSVEAALTWSDVASAPAGGTFAERLGLATFEHGSRTA</sequence>
<dbReference type="InterPro" id="IPR051260">
    <property type="entry name" value="Diverse_substr_monoxygenases"/>
</dbReference>
<dbReference type="PANTHER" id="PTHR30011:SF16">
    <property type="entry name" value="C2H2 FINGER DOMAIN TRANSCRIPTION FACTOR (EUROFUNG)-RELATED"/>
    <property type="match status" value="1"/>
</dbReference>
<evidence type="ECO:0000256" key="1">
    <source>
        <dbReference type="ARBA" id="ARBA00022630"/>
    </source>
</evidence>
<name>A0A9X2D896_9ACTN</name>
<evidence type="ECO:0000256" key="4">
    <source>
        <dbReference type="ARBA" id="ARBA00023033"/>
    </source>
</evidence>
<keyword evidence="3" id="KW-0560">Oxidoreductase</keyword>
<dbReference type="GO" id="GO:0016705">
    <property type="term" value="F:oxidoreductase activity, acting on paired donors, with incorporation or reduction of molecular oxygen"/>
    <property type="evidence" value="ECO:0007669"/>
    <property type="project" value="InterPro"/>
</dbReference>
<keyword evidence="1" id="KW-0285">Flavoprotein</keyword>